<feature type="binding site" evidence="6">
    <location>
        <position position="61"/>
    </location>
    <ligand>
        <name>Zn(2+)</name>
        <dbReference type="ChEBI" id="CHEBI:29105"/>
    </ligand>
</feature>
<dbReference type="Gene3D" id="3.30.160.60">
    <property type="entry name" value="Classic Zinc Finger"/>
    <property type="match status" value="6"/>
</dbReference>
<keyword evidence="2" id="KW-0677">Repeat</keyword>
<keyword evidence="9" id="KW-1185">Reference proteome</keyword>
<dbReference type="Proteomes" id="UP001652626">
    <property type="component" value="Chromosome 10"/>
</dbReference>
<dbReference type="GeneID" id="113391444"/>
<feature type="domain" description="ZAD" evidence="8">
    <location>
        <begin position="14"/>
        <end position="85"/>
    </location>
</feature>
<dbReference type="PANTHER" id="PTHR24379">
    <property type="entry name" value="KRAB AND ZINC FINGER DOMAIN-CONTAINING"/>
    <property type="match status" value="1"/>
</dbReference>
<evidence type="ECO:0000256" key="5">
    <source>
        <dbReference type="PROSITE-ProRule" id="PRU00042"/>
    </source>
</evidence>
<dbReference type="SUPFAM" id="SSF57667">
    <property type="entry name" value="beta-beta-alpha zinc fingers"/>
    <property type="match status" value="4"/>
</dbReference>
<feature type="domain" description="C2H2-type" evidence="7">
    <location>
        <begin position="480"/>
        <end position="507"/>
    </location>
</feature>
<dbReference type="Pfam" id="PF00096">
    <property type="entry name" value="zf-C2H2"/>
    <property type="match status" value="5"/>
</dbReference>
<feature type="domain" description="C2H2-type" evidence="7">
    <location>
        <begin position="395"/>
        <end position="423"/>
    </location>
</feature>
<evidence type="ECO:0000313" key="9">
    <source>
        <dbReference type="Proteomes" id="UP001652626"/>
    </source>
</evidence>
<dbReference type="PROSITE" id="PS50157">
    <property type="entry name" value="ZINC_FINGER_C2H2_2"/>
    <property type="match status" value="8"/>
</dbReference>
<evidence type="ECO:0000256" key="6">
    <source>
        <dbReference type="PROSITE-ProRule" id="PRU01263"/>
    </source>
</evidence>
<evidence type="ECO:0000256" key="1">
    <source>
        <dbReference type="ARBA" id="ARBA00022723"/>
    </source>
</evidence>
<feature type="binding site" evidence="6">
    <location>
        <position position="16"/>
    </location>
    <ligand>
        <name>Zn(2+)</name>
        <dbReference type="ChEBI" id="CHEBI:29105"/>
    </ligand>
</feature>
<sequence length="568" mass="66324">MSILFDHKPSICADSCRICLDNDSIGGIDLTKDQKILQWFEYCVGISINIQCPPKRLCFKCADNINNYVKFKQKCLESEEHWKSLNEDVQKCNVVVKEEVIKCENSENIFHEDKHFNGQLERDNKNTRHDIPQHNCDSEGINIITNMNNDKTLVENHNNNDQRTNVEIIYINDEKGNLILNENLFHIDSNDILNKITKRYQCEKCKKEYRNHKWLVTHMMNLCFKNDIKSISIEVDKNKATKLEDSKTKTKQISLTTCGLCNTPFTCDIANHMDEHWSNNDLQCQLCNYCGRDFADMITHSFEHCPKMKLFCHACKKKKASVPSLQFHFRSVHLQKAGGLCSICNKTFRKFNTWRKHERLHNENSLFICDHCGRKFLYKNEIKSHLIYHTDVRLFVCETCGKGFRRMSGLKDHIKNLHTVIHPVKCNHCDKTYKSQTKLDLHLRNLAKDKPFTCEVCSKTFVSQKVLKKHMFWHTGERPHTCEVCGSRYKAKGQLNLHMRSHTGFMPHKCVDCGKGFPTSTQLRRHRSVHTGVRAYKCVYCERSFHQKKTLLEHATQHKSAHGAEPEN</sequence>
<feature type="domain" description="C2H2-type" evidence="7">
    <location>
        <begin position="339"/>
        <end position="366"/>
    </location>
</feature>
<dbReference type="AlphaFoldDB" id="A0A8B8HFE5"/>
<dbReference type="SMART" id="SM00355">
    <property type="entry name" value="ZnF_C2H2"/>
    <property type="match status" value="11"/>
</dbReference>
<dbReference type="InterPro" id="IPR012934">
    <property type="entry name" value="Znf_AD"/>
</dbReference>
<dbReference type="InterPro" id="IPR013087">
    <property type="entry name" value="Znf_C2H2_type"/>
</dbReference>
<dbReference type="GO" id="GO:0005634">
    <property type="term" value="C:nucleus"/>
    <property type="evidence" value="ECO:0007669"/>
    <property type="project" value="InterPro"/>
</dbReference>
<dbReference type="GO" id="GO:0000978">
    <property type="term" value="F:RNA polymerase II cis-regulatory region sequence-specific DNA binding"/>
    <property type="evidence" value="ECO:0007669"/>
    <property type="project" value="TreeGrafter"/>
</dbReference>
<reference evidence="10" key="1">
    <citation type="submission" date="2025-08" db="UniProtKB">
        <authorList>
            <consortium name="RefSeq"/>
        </authorList>
    </citation>
    <scope>IDENTIFICATION</scope>
    <source>
        <tissue evidence="10">Whole body</tissue>
    </source>
</reference>
<dbReference type="PANTHER" id="PTHR24379:SF127">
    <property type="entry name" value="BLOODY FINGERS-RELATED"/>
    <property type="match status" value="1"/>
</dbReference>
<organism evidence="9 10">
    <name type="scientific">Vanessa tameamea</name>
    <name type="common">Kamehameha butterfly</name>
    <dbReference type="NCBI Taxonomy" id="334116"/>
    <lineage>
        <taxon>Eukaryota</taxon>
        <taxon>Metazoa</taxon>
        <taxon>Ecdysozoa</taxon>
        <taxon>Arthropoda</taxon>
        <taxon>Hexapoda</taxon>
        <taxon>Insecta</taxon>
        <taxon>Pterygota</taxon>
        <taxon>Neoptera</taxon>
        <taxon>Endopterygota</taxon>
        <taxon>Lepidoptera</taxon>
        <taxon>Glossata</taxon>
        <taxon>Ditrysia</taxon>
        <taxon>Papilionoidea</taxon>
        <taxon>Nymphalidae</taxon>
        <taxon>Nymphalinae</taxon>
        <taxon>Vanessa</taxon>
    </lineage>
</organism>
<feature type="domain" description="C2H2-type" evidence="7">
    <location>
        <begin position="424"/>
        <end position="451"/>
    </location>
</feature>
<gene>
    <name evidence="10" type="primary">LOC113391444</name>
</gene>
<evidence type="ECO:0000259" key="7">
    <source>
        <dbReference type="PROSITE" id="PS50157"/>
    </source>
</evidence>
<dbReference type="GO" id="GO:0001228">
    <property type="term" value="F:DNA-binding transcription activator activity, RNA polymerase II-specific"/>
    <property type="evidence" value="ECO:0007669"/>
    <property type="project" value="TreeGrafter"/>
</dbReference>
<dbReference type="InterPro" id="IPR036236">
    <property type="entry name" value="Znf_C2H2_sf"/>
</dbReference>
<dbReference type="OrthoDB" id="8117402at2759"/>
<dbReference type="GO" id="GO:0008270">
    <property type="term" value="F:zinc ion binding"/>
    <property type="evidence" value="ECO:0007669"/>
    <property type="project" value="UniProtKB-UniRule"/>
</dbReference>
<dbReference type="PROSITE" id="PS51915">
    <property type="entry name" value="ZAD"/>
    <property type="match status" value="1"/>
</dbReference>
<keyword evidence="4 6" id="KW-0862">Zinc</keyword>
<name>A0A8B8HFE5_VANTA</name>
<evidence type="ECO:0000256" key="3">
    <source>
        <dbReference type="ARBA" id="ARBA00022771"/>
    </source>
</evidence>
<evidence type="ECO:0000256" key="4">
    <source>
        <dbReference type="ARBA" id="ARBA00022833"/>
    </source>
</evidence>
<evidence type="ECO:0000313" key="10">
    <source>
        <dbReference type="RefSeq" id="XP_026483195.2"/>
    </source>
</evidence>
<evidence type="ECO:0000259" key="8">
    <source>
        <dbReference type="PROSITE" id="PS51915"/>
    </source>
</evidence>
<dbReference type="Pfam" id="PF07776">
    <property type="entry name" value="zf-AD"/>
    <property type="match status" value="1"/>
</dbReference>
<dbReference type="SMART" id="SM00868">
    <property type="entry name" value="zf-AD"/>
    <property type="match status" value="2"/>
</dbReference>
<dbReference type="PROSITE" id="PS00028">
    <property type="entry name" value="ZINC_FINGER_C2H2_1"/>
    <property type="match status" value="7"/>
</dbReference>
<dbReference type="Pfam" id="PF13913">
    <property type="entry name" value="zf-C2HC_2"/>
    <property type="match status" value="1"/>
</dbReference>
<feature type="binding site" evidence="6">
    <location>
        <position position="58"/>
    </location>
    <ligand>
        <name>Zn(2+)</name>
        <dbReference type="ChEBI" id="CHEBI:29105"/>
    </ligand>
</feature>
<feature type="domain" description="C2H2-type" evidence="7">
    <location>
        <begin position="452"/>
        <end position="479"/>
    </location>
</feature>
<feature type="domain" description="C2H2-type" evidence="7">
    <location>
        <begin position="508"/>
        <end position="535"/>
    </location>
</feature>
<keyword evidence="3 5" id="KW-0863">Zinc-finger</keyword>
<feature type="domain" description="C2H2-type" evidence="7">
    <location>
        <begin position="536"/>
        <end position="567"/>
    </location>
</feature>
<keyword evidence="1 6" id="KW-0479">Metal-binding</keyword>
<protein>
    <submittedName>
        <fullName evidence="10">Oocyte zinc finger protein XlCOF6-like</fullName>
    </submittedName>
</protein>
<dbReference type="RefSeq" id="XP_026483195.2">
    <property type="nucleotide sequence ID" value="XM_026627410.2"/>
</dbReference>
<feature type="binding site" evidence="6">
    <location>
        <position position="19"/>
    </location>
    <ligand>
        <name>Zn(2+)</name>
        <dbReference type="ChEBI" id="CHEBI:29105"/>
    </ligand>
</feature>
<accession>A0A8B8HFE5</accession>
<proteinExistence type="predicted"/>
<evidence type="ECO:0000256" key="2">
    <source>
        <dbReference type="ARBA" id="ARBA00022737"/>
    </source>
</evidence>
<dbReference type="OMA" id="DMITHSF"/>
<feature type="domain" description="C2H2-type" evidence="7">
    <location>
        <begin position="367"/>
        <end position="394"/>
    </location>
</feature>